<sequence>LQAKISGLGMMDNKGTDGEFGNQLPSFRKSDPYPFRPQ</sequence>
<evidence type="ECO:0000313" key="2">
    <source>
        <dbReference type="EMBL" id="GAH20276.1"/>
    </source>
</evidence>
<organism evidence="2">
    <name type="scientific">marine sediment metagenome</name>
    <dbReference type="NCBI Taxonomy" id="412755"/>
    <lineage>
        <taxon>unclassified sequences</taxon>
        <taxon>metagenomes</taxon>
        <taxon>ecological metagenomes</taxon>
    </lineage>
</organism>
<dbReference type="EMBL" id="BART01042058">
    <property type="protein sequence ID" value="GAH20276.1"/>
    <property type="molecule type" value="Genomic_DNA"/>
</dbReference>
<feature type="region of interest" description="Disordered" evidence="1">
    <location>
        <begin position="1"/>
        <end position="38"/>
    </location>
</feature>
<proteinExistence type="predicted"/>
<accession>X1DHC0</accession>
<reference evidence="2" key="1">
    <citation type="journal article" date="2014" name="Front. Microbiol.">
        <title>High frequency of phylogenetically diverse reductive dehalogenase-homologous genes in deep subseafloor sedimentary metagenomes.</title>
        <authorList>
            <person name="Kawai M."/>
            <person name="Futagami T."/>
            <person name="Toyoda A."/>
            <person name="Takaki Y."/>
            <person name="Nishi S."/>
            <person name="Hori S."/>
            <person name="Arai W."/>
            <person name="Tsubouchi T."/>
            <person name="Morono Y."/>
            <person name="Uchiyama I."/>
            <person name="Ito T."/>
            <person name="Fujiyama A."/>
            <person name="Inagaki F."/>
            <person name="Takami H."/>
        </authorList>
    </citation>
    <scope>NUCLEOTIDE SEQUENCE</scope>
    <source>
        <strain evidence="2">Expedition CK06-06</strain>
    </source>
</reference>
<protein>
    <submittedName>
        <fullName evidence="2">Uncharacterized protein</fullName>
    </submittedName>
</protein>
<gene>
    <name evidence="2" type="ORF">S01H4_67158</name>
</gene>
<evidence type="ECO:0000256" key="1">
    <source>
        <dbReference type="SAM" id="MobiDB-lite"/>
    </source>
</evidence>
<dbReference type="AlphaFoldDB" id="X1DHC0"/>
<name>X1DHC0_9ZZZZ</name>
<feature type="non-terminal residue" evidence="2">
    <location>
        <position position="1"/>
    </location>
</feature>
<comment type="caution">
    <text evidence="2">The sequence shown here is derived from an EMBL/GenBank/DDBJ whole genome shotgun (WGS) entry which is preliminary data.</text>
</comment>